<reference evidence="1" key="1">
    <citation type="submission" date="2021-01" db="EMBL/GenBank/DDBJ databases">
        <title>Genome seq and assembly of Tabrizicola sp. KVB23.</title>
        <authorList>
            <person name="Chhetri G."/>
        </authorList>
    </citation>
    <scope>NUCLEOTIDE SEQUENCE</scope>
    <source>
        <strain evidence="1">KVB23</strain>
    </source>
</reference>
<gene>
    <name evidence="1" type="ORF">JI744_14700</name>
</gene>
<sequence>MPEYRVKQARVEVCNGFTSHYENLWIAQRRVTLFGISLWWWPVLNARWSRTKAEARLDAVRDADMRAEDAQPETFFLPGNR</sequence>
<dbReference type="EMBL" id="JAESVP010000007">
    <property type="protein sequence ID" value="MBL4929354.1"/>
    <property type="molecule type" value="Genomic_DNA"/>
</dbReference>
<dbReference type="RefSeq" id="WP_202661888.1">
    <property type="nucleotide sequence ID" value="NZ_JAESVP010000007.1"/>
</dbReference>
<name>A0A8J7MXT2_9RHOB</name>
<organism evidence="1 2">
    <name type="scientific">Fuscibacter oryzae</name>
    <dbReference type="NCBI Taxonomy" id="2803939"/>
    <lineage>
        <taxon>Bacteria</taxon>
        <taxon>Pseudomonadati</taxon>
        <taxon>Pseudomonadota</taxon>
        <taxon>Alphaproteobacteria</taxon>
        <taxon>Rhodobacterales</taxon>
        <taxon>Paracoccaceae</taxon>
        <taxon>Fuscibacter</taxon>
    </lineage>
</organism>
<proteinExistence type="predicted"/>
<comment type="caution">
    <text evidence="1">The sequence shown here is derived from an EMBL/GenBank/DDBJ whole genome shotgun (WGS) entry which is preliminary data.</text>
</comment>
<keyword evidence="2" id="KW-1185">Reference proteome</keyword>
<dbReference type="AlphaFoldDB" id="A0A8J7MXT2"/>
<protein>
    <submittedName>
        <fullName evidence="1">Uncharacterized protein</fullName>
    </submittedName>
</protein>
<evidence type="ECO:0000313" key="1">
    <source>
        <dbReference type="EMBL" id="MBL4929354.1"/>
    </source>
</evidence>
<dbReference type="Proteomes" id="UP000619033">
    <property type="component" value="Unassembled WGS sequence"/>
</dbReference>
<accession>A0A8J7MXT2</accession>
<evidence type="ECO:0000313" key="2">
    <source>
        <dbReference type="Proteomes" id="UP000619033"/>
    </source>
</evidence>